<dbReference type="VEuPathDB" id="FungiDB:SCHCODRAFT_02752180"/>
<dbReference type="EMBL" id="GL377311">
    <property type="protein sequence ID" value="EFI93199.1"/>
    <property type="molecule type" value="Genomic_DNA"/>
</dbReference>
<evidence type="ECO:0000313" key="7">
    <source>
        <dbReference type="Proteomes" id="UP000007431"/>
    </source>
</evidence>
<evidence type="ECO:0000256" key="4">
    <source>
        <dbReference type="PROSITE-ProRule" id="PRU00134"/>
    </source>
</evidence>
<dbReference type="HOGENOM" id="CLU_491884_0_0_1"/>
<accession>D8QFX6</accession>
<dbReference type="SUPFAM" id="SSF144232">
    <property type="entry name" value="HIT/MYND zinc finger-like"/>
    <property type="match status" value="1"/>
</dbReference>
<gene>
    <name evidence="6" type="ORF">SCHCODRAFT_112770</name>
</gene>
<organism evidence="7">
    <name type="scientific">Schizophyllum commune (strain H4-8 / FGSC 9210)</name>
    <name type="common">Split gill fungus</name>
    <dbReference type="NCBI Taxonomy" id="578458"/>
    <lineage>
        <taxon>Eukaryota</taxon>
        <taxon>Fungi</taxon>
        <taxon>Dikarya</taxon>
        <taxon>Basidiomycota</taxon>
        <taxon>Agaricomycotina</taxon>
        <taxon>Agaricomycetes</taxon>
        <taxon>Agaricomycetidae</taxon>
        <taxon>Agaricales</taxon>
        <taxon>Schizophyllaceae</taxon>
        <taxon>Schizophyllum</taxon>
    </lineage>
</organism>
<dbReference type="KEGG" id="scm:SCHCO_02752180"/>
<dbReference type="Gene3D" id="1.10.220.160">
    <property type="match status" value="1"/>
</dbReference>
<evidence type="ECO:0000313" key="6">
    <source>
        <dbReference type="EMBL" id="EFI93199.1"/>
    </source>
</evidence>
<dbReference type="AlphaFoldDB" id="D8QFX6"/>
<keyword evidence="3" id="KW-0862">Zinc</keyword>
<dbReference type="Pfam" id="PF01753">
    <property type="entry name" value="zf-MYND"/>
    <property type="match status" value="1"/>
</dbReference>
<dbReference type="InterPro" id="IPR002893">
    <property type="entry name" value="Znf_MYND"/>
</dbReference>
<dbReference type="Gene3D" id="6.10.140.2220">
    <property type="match status" value="1"/>
</dbReference>
<evidence type="ECO:0000259" key="5">
    <source>
        <dbReference type="PROSITE" id="PS50865"/>
    </source>
</evidence>
<sequence>MSSLGPPKYLCSRVIRELRRHGLDRYRIPPNFFSSRLYRDVLDSLDVCNIPKASALNRQQWRNVVNAADSMRAIAYLMKAGESGSKAAPSEACNRIVSDSLSSLWAWSQYLHPFLRNCDEDALEAATKLYQWQFLDLGRGWHYAAVSDVLLALSRCTAPDMEISALQATPGSASLIYDLWWYMAHETGDAMRDAALMSTLALFAFDDPDRHVARAIVLKGAFGVESLVRRLCTLLDVKVERPNFRAIFPFVYLLAQCAECDEGVRPCMYPLIRRVCPMLRIVDYSAGDADEAEDNYLMLYSGNCLYLLSHLSGGLRGTRDIIRLVRQGLLQAMFRYLNHFSDPVRELSVNADIMERIISPAIFVPSVATAVNGVFQRYGLFLDPRKRDFDPWNEMRVSLHKMLEFKETYKAEKKTMQFCHNRPCDSVGHGKFKRCSCGWAFYCSKPCQASDWPHHRTVCQTKVQDPNASSFRIGRPSDIRFLQFYAYRLLATRDDFSSEGARSFEVNLTSEYTEPVITVLSDSNAAEERTVSVIVGTRTAKTSLVFPLPAARFQ</sequence>
<feature type="domain" description="MYND-type" evidence="5">
    <location>
        <begin position="424"/>
        <end position="459"/>
    </location>
</feature>
<evidence type="ECO:0000256" key="1">
    <source>
        <dbReference type="ARBA" id="ARBA00022723"/>
    </source>
</evidence>
<dbReference type="PROSITE" id="PS50865">
    <property type="entry name" value="ZF_MYND_2"/>
    <property type="match status" value="1"/>
</dbReference>
<dbReference type="InParanoid" id="D8QFX6"/>
<dbReference type="OrthoDB" id="437457at2759"/>
<keyword evidence="2 4" id="KW-0863">Zinc-finger</keyword>
<dbReference type="eggNOG" id="ENOG502QYE6">
    <property type="taxonomic scope" value="Eukaryota"/>
</dbReference>
<dbReference type="GeneID" id="9591873"/>
<proteinExistence type="predicted"/>
<name>D8QFX6_SCHCM</name>
<dbReference type="GO" id="GO:0008270">
    <property type="term" value="F:zinc ion binding"/>
    <property type="evidence" value="ECO:0007669"/>
    <property type="project" value="UniProtKB-KW"/>
</dbReference>
<dbReference type="RefSeq" id="XP_003028102.1">
    <property type="nucleotide sequence ID" value="XM_003028056.1"/>
</dbReference>
<evidence type="ECO:0000256" key="2">
    <source>
        <dbReference type="ARBA" id="ARBA00022771"/>
    </source>
</evidence>
<keyword evidence="7" id="KW-1185">Reference proteome</keyword>
<reference evidence="6 7" key="1">
    <citation type="journal article" date="2010" name="Nat. Biotechnol.">
        <title>Genome sequence of the model mushroom Schizophyllum commune.</title>
        <authorList>
            <person name="Ohm R.A."/>
            <person name="de Jong J.F."/>
            <person name="Lugones L.G."/>
            <person name="Aerts A."/>
            <person name="Kothe E."/>
            <person name="Stajich J.E."/>
            <person name="de Vries R.P."/>
            <person name="Record E."/>
            <person name="Levasseur A."/>
            <person name="Baker S.E."/>
            <person name="Bartholomew K.A."/>
            <person name="Coutinho P.M."/>
            <person name="Erdmann S."/>
            <person name="Fowler T.J."/>
            <person name="Gathman A.C."/>
            <person name="Lombard V."/>
            <person name="Henrissat B."/>
            <person name="Knabe N."/>
            <person name="Kuees U."/>
            <person name="Lilly W.W."/>
            <person name="Lindquist E."/>
            <person name="Lucas S."/>
            <person name="Magnuson J.K."/>
            <person name="Piumi F."/>
            <person name="Raudaskoski M."/>
            <person name="Salamov A."/>
            <person name="Schmutz J."/>
            <person name="Schwarze F.W.M.R."/>
            <person name="vanKuyk P.A."/>
            <person name="Horton J.S."/>
            <person name="Grigoriev I.V."/>
            <person name="Woesten H.A.B."/>
        </authorList>
    </citation>
    <scope>NUCLEOTIDE SEQUENCE [LARGE SCALE GENOMIC DNA]</scope>
    <source>
        <strain evidence="7">H4-8 / FGSC 9210</strain>
    </source>
</reference>
<evidence type="ECO:0000256" key="3">
    <source>
        <dbReference type="ARBA" id="ARBA00022833"/>
    </source>
</evidence>
<keyword evidence="1" id="KW-0479">Metal-binding</keyword>
<protein>
    <recommendedName>
        <fullName evidence="5">MYND-type domain-containing protein</fullName>
    </recommendedName>
</protein>
<feature type="non-terminal residue" evidence="6">
    <location>
        <position position="554"/>
    </location>
</feature>
<dbReference type="Proteomes" id="UP000007431">
    <property type="component" value="Unassembled WGS sequence"/>
</dbReference>